<dbReference type="EMBL" id="CAJVPZ010016790">
    <property type="protein sequence ID" value="CAG8675841.1"/>
    <property type="molecule type" value="Genomic_DNA"/>
</dbReference>
<protein>
    <submittedName>
        <fullName evidence="1">6843_t:CDS:1</fullName>
    </submittedName>
</protein>
<dbReference type="OrthoDB" id="2354161at2759"/>
<proteinExistence type="predicted"/>
<evidence type="ECO:0000313" key="2">
    <source>
        <dbReference type="Proteomes" id="UP000789396"/>
    </source>
</evidence>
<dbReference type="AlphaFoldDB" id="A0A9N9HD70"/>
<feature type="non-terminal residue" evidence="1">
    <location>
        <position position="1"/>
    </location>
</feature>
<dbReference type="Proteomes" id="UP000789396">
    <property type="component" value="Unassembled WGS sequence"/>
</dbReference>
<comment type="caution">
    <text evidence="1">The sequence shown here is derived from an EMBL/GenBank/DDBJ whole genome shotgun (WGS) entry which is preliminary data.</text>
</comment>
<evidence type="ECO:0000313" key="1">
    <source>
        <dbReference type="EMBL" id="CAG8675841.1"/>
    </source>
</evidence>
<name>A0A9N9HD70_9GLOM</name>
<organism evidence="1 2">
    <name type="scientific">Racocetra fulgida</name>
    <dbReference type="NCBI Taxonomy" id="60492"/>
    <lineage>
        <taxon>Eukaryota</taxon>
        <taxon>Fungi</taxon>
        <taxon>Fungi incertae sedis</taxon>
        <taxon>Mucoromycota</taxon>
        <taxon>Glomeromycotina</taxon>
        <taxon>Glomeromycetes</taxon>
        <taxon>Diversisporales</taxon>
        <taxon>Gigasporaceae</taxon>
        <taxon>Racocetra</taxon>
    </lineage>
</organism>
<accession>A0A9N9HD70</accession>
<sequence>MGNWSYVGLHQYAIEYGINPEEFLIITEAERNRWSIDCFPADLERDIYFYHRRIERKEDTRKYYQFLTEQDRLVGEELLRRRVTIISYRGGSVITYD</sequence>
<keyword evidence="2" id="KW-1185">Reference proteome</keyword>
<reference evidence="1" key="1">
    <citation type="submission" date="2021-06" db="EMBL/GenBank/DDBJ databases">
        <authorList>
            <person name="Kallberg Y."/>
            <person name="Tangrot J."/>
            <person name="Rosling A."/>
        </authorList>
    </citation>
    <scope>NUCLEOTIDE SEQUENCE</scope>
    <source>
        <strain evidence="1">IN212</strain>
    </source>
</reference>
<gene>
    <name evidence="1" type="ORF">RFULGI_LOCUS9414</name>
</gene>